<reference evidence="11 12" key="1">
    <citation type="submission" date="2015-01" db="EMBL/GenBank/DDBJ databases">
        <title>Evolution of Trichinella species and genotypes.</title>
        <authorList>
            <person name="Korhonen P.K."/>
            <person name="Edoardo P."/>
            <person name="Giuseppe L.R."/>
            <person name="Gasser R.B."/>
        </authorList>
    </citation>
    <scope>NUCLEOTIDE SEQUENCE [LARGE SCALE GENOMIC DNA]</scope>
    <source>
        <strain evidence="11">ISS120</strain>
    </source>
</reference>
<dbReference type="OrthoDB" id="27911at2759"/>
<keyword evidence="9" id="KW-0677">Repeat</keyword>
<dbReference type="SMART" id="SM00320">
    <property type="entry name" value="WD40"/>
    <property type="match status" value="2"/>
</dbReference>
<protein>
    <recommendedName>
        <fullName evidence="5">Elongator complex protein 2</fullName>
    </recommendedName>
</protein>
<proteinExistence type="inferred from homology"/>
<dbReference type="PANTHER" id="PTHR44111:SF1">
    <property type="entry name" value="ELONGATOR COMPLEX PROTEIN 2"/>
    <property type="match status" value="1"/>
</dbReference>
<keyword evidence="6" id="KW-0963">Cytoplasm</keyword>
<dbReference type="AlphaFoldDB" id="A0A0V1CB64"/>
<dbReference type="InterPro" id="IPR015943">
    <property type="entry name" value="WD40/YVTN_repeat-like_dom_sf"/>
</dbReference>
<evidence type="ECO:0000313" key="11">
    <source>
        <dbReference type="EMBL" id="KRY46569.1"/>
    </source>
</evidence>
<organism evidence="11 12">
    <name type="scientific">Trichinella britovi</name>
    <name type="common">Parasitic roundworm</name>
    <dbReference type="NCBI Taxonomy" id="45882"/>
    <lineage>
        <taxon>Eukaryota</taxon>
        <taxon>Metazoa</taxon>
        <taxon>Ecdysozoa</taxon>
        <taxon>Nematoda</taxon>
        <taxon>Enoplea</taxon>
        <taxon>Dorylaimia</taxon>
        <taxon>Trichinellida</taxon>
        <taxon>Trichinellidae</taxon>
        <taxon>Trichinella</taxon>
    </lineage>
</organism>
<evidence type="ECO:0000256" key="6">
    <source>
        <dbReference type="ARBA" id="ARBA00022490"/>
    </source>
</evidence>
<dbReference type="PANTHER" id="PTHR44111">
    <property type="entry name" value="ELONGATOR COMPLEX PROTEIN 2"/>
    <property type="match status" value="1"/>
</dbReference>
<dbReference type="Gene3D" id="2.130.10.10">
    <property type="entry name" value="YVTN repeat-like/Quinoprotein amine dehydrogenase"/>
    <property type="match status" value="1"/>
</dbReference>
<keyword evidence="12" id="KW-1185">Reference proteome</keyword>
<evidence type="ECO:0000256" key="7">
    <source>
        <dbReference type="ARBA" id="ARBA00022574"/>
    </source>
</evidence>
<comment type="pathway">
    <text evidence="3">tRNA modification; 5-methoxycarbonylmethyl-2-thiouridine-tRNA biosynthesis.</text>
</comment>
<dbReference type="SUPFAM" id="SSF50978">
    <property type="entry name" value="WD40 repeat-like"/>
    <property type="match status" value="1"/>
</dbReference>
<evidence type="ECO:0000256" key="3">
    <source>
        <dbReference type="ARBA" id="ARBA00005043"/>
    </source>
</evidence>
<comment type="subcellular location">
    <subcellularLocation>
        <location evidence="2">Cytoplasm</location>
    </subcellularLocation>
    <subcellularLocation>
        <location evidence="1">Nucleus</location>
    </subcellularLocation>
</comment>
<keyword evidence="7" id="KW-0853">WD repeat</keyword>
<accession>A0A0V1CB64</accession>
<evidence type="ECO:0000256" key="8">
    <source>
        <dbReference type="ARBA" id="ARBA00022694"/>
    </source>
</evidence>
<dbReference type="STRING" id="45882.A0A0V1CB64"/>
<evidence type="ECO:0000256" key="5">
    <source>
        <dbReference type="ARBA" id="ARBA00020267"/>
    </source>
</evidence>
<comment type="similarity">
    <text evidence="4">Belongs to the WD repeat ELP2 family.</text>
</comment>
<dbReference type="GO" id="GO:0005634">
    <property type="term" value="C:nucleus"/>
    <property type="evidence" value="ECO:0007669"/>
    <property type="project" value="UniProtKB-SubCell"/>
</dbReference>
<keyword evidence="10" id="KW-0539">Nucleus</keyword>
<dbReference type="GO" id="GO:0002098">
    <property type="term" value="P:tRNA wobble uridine modification"/>
    <property type="evidence" value="ECO:0007669"/>
    <property type="project" value="InterPro"/>
</dbReference>
<evidence type="ECO:0000313" key="12">
    <source>
        <dbReference type="Proteomes" id="UP000054653"/>
    </source>
</evidence>
<sequence length="173" mass="19359">MDNLLVEPLLATDLAQKTLWIEVHKLYGHGFELHTVASNHAGSVVASACLATSEAHAKIFLWSTVDGRLKTSLEGHKLTDTRICFSHDDLMILSASRDRSWCLFSRKSDRGVVAGLNNGNIYGLEWNRKNGEHRFIFNMTQFNLSHSSTVSRLKFSPLIEEDENGELTTQLAS</sequence>
<evidence type="ECO:0000256" key="4">
    <source>
        <dbReference type="ARBA" id="ARBA00005881"/>
    </source>
</evidence>
<evidence type="ECO:0000256" key="2">
    <source>
        <dbReference type="ARBA" id="ARBA00004496"/>
    </source>
</evidence>
<evidence type="ECO:0000256" key="1">
    <source>
        <dbReference type="ARBA" id="ARBA00004123"/>
    </source>
</evidence>
<dbReference type="InterPro" id="IPR037289">
    <property type="entry name" value="Elp2"/>
</dbReference>
<dbReference type="GO" id="GO:0005737">
    <property type="term" value="C:cytoplasm"/>
    <property type="evidence" value="ECO:0007669"/>
    <property type="project" value="UniProtKB-SubCell"/>
</dbReference>
<dbReference type="EMBL" id="JYDI01000281">
    <property type="protein sequence ID" value="KRY46569.1"/>
    <property type="molecule type" value="Genomic_DNA"/>
</dbReference>
<gene>
    <name evidence="11" type="primary">elp2</name>
    <name evidence="11" type="ORF">T03_9151</name>
</gene>
<keyword evidence="8" id="KW-0819">tRNA processing</keyword>
<comment type="caution">
    <text evidence="11">The sequence shown here is derived from an EMBL/GenBank/DDBJ whole genome shotgun (WGS) entry which is preliminary data.</text>
</comment>
<evidence type="ECO:0000256" key="10">
    <source>
        <dbReference type="ARBA" id="ARBA00023242"/>
    </source>
</evidence>
<dbReference type="InterPro" id="IPR001680">
    <property type="entry name" value="WD40_rpt"/>
</dbReference>
<name>A0A0V1CB64_TRIBR</name>
<evidence type="ECO:0000256" key="9">
    <source>
        <dbReference type="ARBA" id="ARBA00022737"/>
    </source>
</evidence>
<dbReference type="Proteomes" id="UP000054653">
    <property type="component" value="Unassembled WGS sequence"/>
</dbReference>
<dbReference type="GO" id="GO:0033588">
    <property type="term" value="C:elongator holoenzyme complex"/>
    <property type="evidence" value="ECO:0007669"/>
    <property type="project" value="InterPro"/>
</dbReference>
<dbReference type="InterPro" id="IPR036322">
    <property type="entry name" value="WD40_repeat_dom_sf"/>
</dbReference>
<dbReference type="UniPathway" id="UPA00988"/>